<evidence type="ECO:0000313" key="3">
    <source>
        <dbReference type="Proteomes" id="UP000261520"/>
    </source>
</evidence>
<name>A0A3B4ACJ4_9GOBI</name>
<evidence type="ECO:0000256" key="1">
    <source>
        <dbReference type="SAM" id="MobiDB-lite"/>
    </source>
</evidence>
<sequence length="120" mass="13237">SGQLSAYKDAKSFGQGLTYHGEEPLSLTGAIWEILSNYKKKKHHHVLGLSLNNVCVFQEELQRWSQAMDRALESSTEAPTEEGPSGAKSQTLPPVSTSTPEPGSAKKDKEKMFSRFAKKK</sequence>
<protein>
    <submittedName>
        <fullName evidence="2">Uncharacterized protein</fullName>
    </submittedName>
</protein>
<feature type="region of interest" description="Disordered" evidence="1">
    <location>
        <begin position="68"/>
        <end position="120"/>
    </location>
</feature>
<organism evidence="2 3">
    <name type="scientific">Periophthalmus magnuspinnatus</name>
    <dbReference type="NCBI Taxonomy" id="409849"/>
    <lineage>
        <taxon>Eukaryota</taxon>
        <taxon>Metazoa</taxon>
        <taxon>Chordata</taxon>
        <taxon>Craniata</taxon>
        <taxon>Vertebrata</taxon>
        <taxon>Euteleostomi</taxon>
        <taxon>Actinopterygii</taxon>
        <taxon>Neopterygii</taxon>
        <taxon>Teleostei</taxon>
        <taxon>Neoteleostei</taxon>
        <taxon>Acanthomorphata</taxon>
        <taxon>Gobiaria</taxon>
        <taxon>Gobiiformes</taxon>
        <taxon>Gobioidei</taxon>
        <taxon>Gobiidae</taxon>
        <taxon>Oxudercinae</taxon>
        <taxon>Periophthalmus</taxon>
    </lineage>
</organism>
<dbReference type="Gene3D" id="2.30.29.30">
    <property type="entry name" value="Pleckstrin-homology domain (PH domain)/Phosphotyrosine-binding domain (PTB)"/>
    <property type="match status" value="1"/>
</dbReference>
<feature type="compositionally biased region" description="Polar residues" evidence="1">
    <location>
        <begin position="87"/>
        <end position="101"/>
    </location>
</feature>
<dbReference type="STRING" id="409849.ENSPMGP00000014425"/>
<dbReference type="SUPFAM" id="SSF50729">
    <property type="entry name" value="PH domain-like"/>
    <property type="match status" value="1"/>
</dbReference>
<dbReference type="Proteomes" id="UP000261520">
    <property type="component" value="Unplaced"/>
</dbReference>
<keyword evidence="3" id="KW-1185">Reference proteome</keyword>
<reference evidence="2" key="2">
    <citation type="submission" date="2025-09" db="UniProtKB">
        <authorList>
            <consortium name="Ensembl"/>
        </authorList>
    </citation>
    <scope>IDENTIFICATION</scope>
</reference>
<dbReference type="Ensembl" id="ENSPMGT00000015390.1">
    <property type="protein sequence ID" value="ENSPMGP00000014425.1"/>
    <property type="gene ID" value="ENSPMGG00000011818.1"/>
</dbReference>
<proteinExistence type="predicted"/>
<reference evidence="2" key="1">
    <citation type="submission" date="2025-08" db="UniProtKB">
        <authorList>
            <consortium name="Ensembl"/>
        </authorList>
    </citation>
    <scope>IDENTIFICATION</scope>
</reference>
<feature type="compositionally biased region" description="Basic and acidic residues" evidence="1">
    <location>
        <begin position="104"/>
        <end position="113"/>
    </location>
</feature>
<accession>A0A3B4ACJ4</accession>
<dbReference type="InterPro" id="IPR011993">
    <property type="entry name" value="PH-like_dom_sf"/>
</dbReference>
<evidence type="ECO:0000313" key="2">
    <source>
        <dbReference type="Ensembl" id="ENSPMGP00000014425.1"/>
    </source>
</evidence>
<dbReference type="AlphaFoldDB" id="A0A3B4ACJ4"/>